<dbReference type="AlphaFoldDB" id="A0A9P4TVZ1"/>
<gene>
    <name evidence="2" type="ORF">EJ08DRAFT_567382</name>
</gene>
<dbReference type="PANTHER" id="PTHR47843:SF2">
    <property type="entry name" value="BTB DOMAIN-CONTAINING PROTEIN"/>
    <property type="match status" value="1"/>
</dbReference>
<dbReference type="Gene3D" id="3.30.710.10">
    <property type="entry name" value="Potassium Channel Kv1.1, Chain A"/>
    <property type="match status" value="1"/>
</dbReference>
<feature type="non-terminal residue" evidence="2">
    <location>
        <position position="149"/>
    </location>
</feature>
<evidence type="ECO:0000313" key="2">
    <source>
        <dbReference type="EMBL" id="KAF2427285.1"/>
    </source>
</evidence>
<evidence type="ECO:0000313" key="3">
    <source>
        <dbReference type="Proteomes" id="UP000800235"/>
    </source>
</evidence>
<accession>A0A9P4TVZ1</accession>
<protein>
    <recommendedName>
        <fullName evidence="1">BTB domain-containing protein</fullName>
    </recommendedName>
</protein>
<dbReference type="CDD" id="cd18186">
    <property type="entry name" value="BTB_POZ_ZBTB_KLHL-like"/>
    <property type="match status" value="1"/>
</dbReference>
<dbReference type="InterPro" id="IPR011333">
    <property type="entry name" value="SKP1/BTB/POZ_sf"/>
</dbReference>
<feature type="non-terminal residue" evidence="2">
    <location>
        <position position="1"/>
    </location>
</feature>
<dbReference type="Proteomes" id="UP000800235">
    <property type="component" value="Unassembled WGS sequence"/>
</dbReference>
<sequence>LRIGPELKKFQFHKGLLAHHSLYFKNLSSGRWPSDDKRTIDLPGDNVEAWQCLFSWVYTRTLGQPHRETSDTDERKEIPVRNLVSNQCLMTFVLGDMRMMPGLKNAVIDELFSLWTQGVIIPGPTHIGYIYDNTPAGSAVRKLLIDVLA</sequence>
<dbReference type="Pfam" id="PF00651">
    <property type="entry name" value="BTB"/>
    <property type="match status" value="1"/>
</dbReference>
<organism evidence="2 3">
    <name type="scientific">Tothia fuscella</name>
    <dbReference type="NCBI Taxonomy" id="1048955"/>
    <lineage>
        <taxon>Eukaryota</taxon>
        <taxon>Fungi</taxon>
        <taxon>Dikarya</taxon>
        <taxon>Ascomycota</taxon>
        <taxon>Pezizomycotina</taxon>
        <taxon>Dothideomycetes</taxon>
        <taxon>Pleosporomycetidae</taxon>
        <taxon>Venturiales</taxon>
        <taxon>Cylindrosympodiaceae</taxon>
        <taxon>Tothia</taxon>
    </lineage>
</organism>
<comment type="caution">
    <text evidence="2">The sequence shown here is derived from an EMBL/GenBank/DDBJ whole genome shotgun (WGS) entry which is preliminary data.</text>
</comment>
<dbReference type="OrthoDB" id="194443at2759"/>
<name>A0A9P4TVZ1_9PEZI</name>
<dbReference type="PANTHER" id="PTHR47843">
    <property type="entry name" value="BTB DOMAIN-CONTAINING PROTEIN-RELATED"/>
    <property type="match status" value="1"/>
</dbReference>
<keyword evidence="3" id="KW-1185">Reference proteome</keyword>
<feature type="domain" description="BTB" evidence="1">
    <location>
        <begin position="8"/>
        <end position="65"/>
    </location>
</feature>
<proteinExistence type="predicted"/>
<dbReference type="InterPro" id="IPR000210">
    <property type="entry name" value="BTB/POZ_dom"/>
</dbReference>
<reference evidence="2" key="1">
    <citation type="journal article" date="2020" name="Stud. Mycol.">
        <title>101 Dothideomycetes genomes: a test case for predicting lifestyles and emergence of pathogens.</title>
        <authorList>
            <person name="Haridas S."/>
            <person name="Albert R."/>
            <person name="Binder M."/>
            <person name="Bloem J."/>
            <person name="Labutti K."/>
            <person name="Salamov A."/>
            <person name="Andreopoulos B."/>
            <person name="Baker S."/>
            <person name="Barry K."/>
            <person name="Bills G."/>
            <person name="Bluhm B."/>
            <person name="Cannon C."/>
            <person name="Castanera R."/>
            <person name="Culley D."/>
            <person name="Daum C."/>
            <person name="Ezra D."/>
            <person name="Gonzalez J."/>
            <person name="Henrissat B."/>
            <person name="Kuo A."/>
            <person name="Liang C."/>
            <person name="Lipzen A."/>
            <person name="Lutzoni F."/>
            <person name="Magnuson J."/>
            <person name="Mondo S."/>
            <person name="Nolan M."/>
            <person name="Ohm R."/>
            <person name="Pangilinan J."/>
            <person name="Park H.-J."/>
            <person name="Ramirez L."/>
            <person name="Alfaro M."/>
            <person name="Sun H."/>
            <person name="Tritt A."/>
            <person name="Yoshinaga Y."/>
            <person name="Zwiers L.-H."/>
            <person name="Turgeon B."/>
            <person name="Goodwin S."/>
            <person name="Spatafora J."/>
            <person name="Crous P."/>
            <person name="Grigoriev I."/>
        </authorList>
    </citation>
    <scope>NUCLEOTIDE SEQUENCE</scope>
    <source>
        <strain evidence="2">CBS 130266</strain>
    </source>
</reference>
<dbReference type="SUPFAM" id="SSF54695">
    <property type="entry name" value="POZ domain"/>
    <property type="match status" value="1"/>
</dbReference>
<evidence type="ECO:0000259" key="1">
    <source>
        <dbReference type="Pfam" id="PF00651"/>
    </source>
</evidence>
<dbReference type="EMBL" id="MU007061">
    <property type="protein sequence ID" value="KAF2427285.1"/>
    <property type="molecule type" value="Genomic_DNA"/>
</dbReference>